<dbReference type="EMBL" id="JASCZI010241804">
    <property type="protein sequence ID" value="MED6207146.1"/>
    <property type="molecule type" value="Genomic_DNA"/>
</dbReference>
<dbReference type="Proteomes" id="UP001341840">
    <property type="component" value="Unassembled WGS sequence"/>
</dbReference>
<proteinExistence type="predicted"/>
<evidence type="ECO:0000313" key="1">
    <source>
        <dbReference type="EMBL" id="MED6207146.1"/>
    </source>
</evidence>
<dbReference type="Pfam" id="PF03004">
    <property type="entry name" value="Transposase_24"/>
    <property type="match status" value="1"/>
</dbReference>
<organism evidence="1 2">
    <name type="scientific">Stylosanthes scabra</name>
    <dbReference type="NCBI Taxonomy" id="79078"/>
    <lineage>
        <taxon>Eukaryota</taxon>
        <taxon>Viridiplantae</taxon>
        <taxon>Streptophyta</taxon>
        <taxon>Embryophyta</taxon>
        <taxon>Tracheophyta</taxon>
        <taxon>Spermatophyta</taxon>
        <taxon>Magnoliopsida</taxon>
        <taxon>eudicotyledons</taxon>
        <taxon>Gunneridae</taxon>
        <taxon>Pentapetalae</taxon>
        <taxon>rosids</taxon>
        <taxon>fabids</taxon>
        <taxon>Fabales</taxon>
        <taxon>Fabaceae</taxon>
        <taxon>Papilionoideae</taxon>
        <taxon>50 kb inversion clade</taxon>
        <taxon>dalbergioids sensu lato</taxon>
        <taxon>Dalbergieae</taxon>
        <taxon>Pterocarpus clade</taxon>
        <taxon>Stylosanthes</taxon>
    </lineage>
</organism>
<dbReference type="InterPro" id="IPR004252">
    <property type="entry name" value="Probable_transposase_24"/>
</dbReference>
<reference evidence="1 2" key="1">
    <citation type="journal article" date="2023" name="Plants (Basel)">
        <title>Bridging the Gap: Combining Genomics and Transcriptomics Approaches to Understand Stylosanthes scabra, an Orphan Legume from the Brazilian Caatinga.</title>
        <authorList>
            <person name="Ferreira-Neto J.R.C."/>
            <person name="da Silva M.D."/>
            <person name="Binneck E."/>
            <person name="de Melo N.F."/>
            <person name="da Silva R.H."/>
            <person name="de Melo A.L.T.M."/>
            <person name="Pandolfi V."/>
            <person name="Bustamante F.O."/>
            <person name="Brasileiro-Vidal A.C."/>
            <person name="Benko-Iseppon A.M."/>
        </authorList>
    </citation>
    <scope>NUCLEOTIDE SEQUENCE [LARGE SCALE GENOMIC DNA]</scope>
    <source>
        <tissue evidence="1">Leaves</tissue>
    </source>
</reference>
<comment type="caution">
    <text evidence="1">The sequence shown here is derived from an EMBL/GenBank/DDBJ whole genome shotgun (WGS) entry which is preliminary data.</text>
</comment>
<evidence type="ECO:0000313" key="2">
    <source>
        <dbReference type="Proteomes" id="UP001341840"/>
    </source>
</evidence>
<name>A0ABU6YCM6_9FABA</name>
<accession>A0ABU6YCM6</accession>
<keyword evidence="2" id="KW-1185">Reference proteome</keyword>
<gene>
    <name evidence="1" type="ORF">PIB30_033157</name>
</gene>
<protein>
    <submittedName>
        <fullName evidence="1">Uncharacterized protein</fullName>
    </submittedName>
</protein>
<sequence>MPLPSPSRLSVTLSLRPFATQSQPEVTEPVCTHHRSSSLFLTVFHRRGSSLSLTSAVRHCEFSPCVLVLVFISVYSVSESFPPPRVSAIVIIGFSSTFSLQASKPSHPVTAKKSVRFDRFTIFDRFLTGLMPIGFRIRTGPDKGPVPGFTGRTGRSGPIFRTLFFTAKSNKNTENRSKQTCPHWMGNTNFGIVRKQLRESKENHEEPTRAEMFTATRTSKKGKEVYAKTQVVIDAIQHRIEAGEDDEDAFISVLGKDQPGRLRCYGETITKSSLKEDTIRNLLFSDRF</sequence>